<gene>
    <name evidence="2" type="ORF">GDO86_020629</name>
</gene>
<proteinExistence type="predicted"/>
<dbReference type="OrthoDB" id="8889733at2759"/>
<evidence type="ECO:0000313" key="2">
    <source>
        <dbReference type="EMBL" id="KAG8431645.1"/>
    </source>
</evidence>
<dbReference type="SUPFAM" id="SSF55729">
    <property type="entry name" value="Acyl-CoA N-acyltransferases (Nat)"/>
    <property type="match status" value="1"/>
</dbReference>
<dbReference type="PROSITE" id="PS51186">
    <property type="entry name" value="GNAT"/>
    <property type="match status" value="1"/>
</dbReference>
<evidence type="ECO:0000313" key="3">
    <source>
        <dbReference type="Proteomes" id="UP000812440"/>
    </source>
</evidence>
<dbReference type="EMBL" id="JAACNH010000107">
    <property type="protein sequence ID" value="KAG8431645.1"/>
    <property type="molecule type" value="Genomic_DNA"/>
</dbReference>
<accession>A0A8T2IFA7</accession>
<dbReference type="PANTHER" id="PTHR47403">
    <property type="entry name" value="LOC100145250 PROTEIN"/>
    <property type="match status" value="1"/>
</dbReference>
<comment type="caution">
    <text evidence="2">The sequence shown here is derived from an EMBL/GenBank/DDBJ whole genome shotgun (WGS) entry which is preliminary data.</text>
</comment>
<dbReference type="Proteomes" id="UP000812440">
    <property type="component" value="Unassembled WGS sequence"/>
</dbReference>
<sequence>MSVSPLLDVQILQATADDYDEVMSISVGIYNGMDYLPAMYHRWLADPKRSMFVAKSEGKVVGFVSFLLVDNGVTALLQAMRVAPWRRNRGIYKVLQQFLFDHLQSNHPEVTTIRIKLHVIPRPSHLAD</sequence>
<evidence type="ECO:0000259" key="1">
    <source>
        <dbReference type="PROSITE" id="PS51186"/>
    </source>
</evidence>
<feature type="domain" description="N-acetyltransferase" evidence="1">
    <location>
        <begin position="9"/>
        <end position="128"/>
    </location>
</feature>
<dbReference type="CDD" id="cd04301">
    <property type="entry name" value="NAT_SF"/>
    <property type="match status" value="1"/>
</dbReference>
<dbReference type="AlphaFoldDB" id="A0A8T2IFA7"/>
<protein>
    <recommendedName>
        <fullName evidence="1">N-acetyltransferase domain-containing protein</fullName>
    </recommendedName>
</protein>
<dbReference type="InterPro" id="IPR000182">
    <property type="entry name" value="GNAT_dom"/>
</dbReference>
<name>A0A8T2IFA7_9PIPI</name>
<organism evidence="2 3">
    <name type="scientific">Hymenochirus boettgeri</name>
    <name type="common">Congo dwarf clawed frog</name>
    <dbReference type="NCBI Taxonomy" id="247094"/>
    <lineage>
        <taxon>Eukaryota</taxon>
        <taxon>Metazoa</taxon>
        <taxon>Chordata</taxon>
        <taxon>Craniata</taxon>
        <taxon>Vertebrata</taxon>
        <taxon>Euteleostomi</taxon>
        <taxon>Amphibia</taxon>
        <taxon>Batrachia</taxon>
        <taxon>Anura</taxon>
        <taxon>Pipoidea</taxon>
        <taxon>Pipidae</taxon>
        <taxon>Pipinae</taxon>
        <taxon>Hymenochirus</taxon>
    </lineage>
</organism>
<dbReference type="GO" id="GO:0016747">
    <property type="term" value="F:acyltransferase activity, transferring groups other than amino-acyl groups"/>
    <property type="evidence" value="ECO:0007669"/>
    <property type="project" value="InterPro"/>
</dbReference>
<dbReference type="Gene3D" id="3.40.630.30">
    <property type="match status" value="1"/>
</dbReference>
<dbReference type="PANTHER" id="PTHR47403:SF2">
    <property type="entry name" value="N-ACETYLTRANSFERASE 16,-LIKE"/>
    <property type="match status" value="1"/>
</dbReference>
<keyword evidence="3" id="KW-1185">Reference proteome</keyword>
<reference evidence="2" key="1">
    <citation type="thesis" date="2020" institute="ProQuest LLC" country="789 East Eisenhower Parkway, Ann Arbor, MI, USA">
        <title>Comparative Genomics and Chromosome Evolution.</title>
        <authorList>
            <person name="Mudd A.B."/>
        </authorList>
    </citation>
    <scope>NUCLEOTIDE SEQUENCE</scope>
    <source>
        <strain evidence="2">Female2</strain>
        <tissue evidence="2">Blood</tissue>
    </source>
</reference>
<dbReference type="Pfam" id="PF00583">
    <property type="entry name" value="Acetyltransf_1"/>
    <property type="match status" value="1"/>
</dbReference>
<dbReference type="InterPro" id="IPR016181">
    <property type="entry name" value="Acyl_CoA_acyltransferase"/>
</dbReference>